<evidence type="ECO:0000256" key="2">
    <source>
        <dbReference type="ARBA" id="ARBA00022679"/>
    </source>
</evidence>
<dbReference type="PANTHER" id="PTHR10515">
    <property type="entry name" value="THYMIDINE PHOSPHORYLASE"/>
    <property type="match status" value="1"/>
</dbReference>
<dbReference type="GO" id="GO:0006206">
    <property type="term" value="P:pyrimidine nucleobase metabolic process"/>
    <property type="evidence" value="ECO:0007669"/>
    <property type="project" value="InterPro"/>
</dbReference>
<gene>
    <name evidence="4" type="ORF">COY67_00765</name>
</gene>
<dbReference type="Gene3D" id="3.40.1030.10">
    <property type="entry name" value="Nucleoside phosphorylase/phosphoribosyltransferase catalytic domain"/>
    <property type="match status" value="1"/>
</dbReference>
<dbReference type="GO" id="GO:0016763">
    <property type="term" value="F:pentosyltransferase activity"/>
    <property type="evidence" value="ECO:0007669"/>
    <property type="project" value="InterPro"/>
</dbReference>
<dbReference type="NCBIfam" id="NF003338">
    <property type="entry name" value="PRK04350.1"/>
    <property type="match status" value="1"/>
</dbReference>
<dbReference type="InterPro" id="IPR000053">
    <property type="entry name" value="Thymidine/pyrmidine_PPase"/>
</dbReference>
<dbReference type="EMBL" id="PFMC01000019">
    <property type="protein sequence ID" value="PIY95278.1"/>
    <property type="molecule type" value="Genomic_DNA"/>
</dbReference>
<accession>A0A2M7REV2</accession>
<dbReference type="NCBIfam" id="TIGR02645">
    <property type="entry name" value="ARCH_P_rylase"/>
    <property type="match status" value="1"/>
</dbReference>
<dbReference type="InterPro" id="IPR017459">
    <property type="entry name" value="Glycosyl_Trfase_fam3_N_dom"/>
</dbReference>
<proteinExistence type="predicted"/>
<evidence type="ECO:0000256" key="1">
    <source>
        <dbReference type="ARBA" id="ARBA00022676"/>
    </source>
</evidence>
<dbReference type="NCBIfam" id="TIGR03327">
    <property type="entry name" value="AMP_phos"/>
    <property type="match status" value="1"/>
</dbReference>
<dbReference type="PROSITE" id="PS00647">
    <property type="entry name" value="THYMID_PHOSPHORYLASE"/>
    <property type="match status" value="1"/>
</dbReference>
<keyword evidence="2" id="KW-0808">Transferase</keyword>
<dbReference type="InterPro" id="IPR013466">
    <property type="entry name" value="Thymidine/AMP_Pase"/>
</dbReference>
<dbReference type="Gene3D" id="2.40.40.20">
    <property type="match status" value="1"/>
</dbReference>
<dbReference type="GO" id="GO:0004645">
    <property type="term" value="F:1,4-alpha-oligoglucan phosphorylase activity"/>
    <property type="evidence" value="ECO:0007669"/>
    <property type="project" value="InterPro"/>
</dbReference>
<dbReference type="Pfam" id="PF07831">
    <property type="entry name" value="PYNP_C"/>
    <property type="match status" value="1"/>
</dbReference>
<name>A0A2M7REV2_9BACT</name>
<comment type="caution">
    <text evidence="4">The sequence shown here is derived from an EMBL/GenBank/DDBJ whole genome shotgun (WGS) entry which is preliminary data.</text>
</comment>
<dbReference type="InterPro" id="IPR035902">
    <property type="entry name" value="Nuc_phospho_transferase"/>
</dbReference>
<dbReference type="InterPro" id="IPR000312">
    <property type="entry name" value="Glycosyl_Trfase_fam3"/>
</dbReference>
<dbReference type="SUPFAM" id="SSF52418">
    <property type="entry name" value="Nucleoside phosphorylase/phosphoribosyltransferase catalytic domain"/>
    <property type="match status" value="1"/>
</dbReference>
<dbReference type="GO" id="GO:0005829">
    <property type="term" value="C:cytosol"/>
    <property type="evidence" value="ECO:0007669"/>
    <property type="project" value="TreeGrafter"/>
</dbReference>
<evidence type="ECO:0000313" key="4">
    <source>
        <dbReference type="EMBL" id="PIY95278.1"/>
    </source>
</evidence>
<dbReference type="GO" id="GO:0046125">
    <property type="term" value="P:pyrimidine deoxyribonucleoside metabolic process"/>
    <property type="evidence" value="ECO:0007669"/>
    <property type="project" value="InterPro"/>
</dbReference>
<dbReference type="InterPro" id="IPR017713">
    <property type="entry name" value="AMP_phosphorylase"/>
</dbReference>
<dbReference type="Pfam" id="PF02885">
    <property type="entry name" value="Glycos_trans_3N"/>
    <property type="match status" value="1"/>
</dbReference>
<dbReference type="InterPro" id="IPR013102">
    <property type="entry name" value="PYNP_C"/>
</dbReference>
<evidence type="ECO:0000259" key="3">
    <source>
        <dbReference type="SMART" id="SM00941"/>
    </source>
</evidence>
<dbReference type="InterPro" id="IPR036566">
    <property type="entry name" value="PYNP-like_C_sf"/>
</dbReference>
<dbReference type="Gene3D" id="1.20.970.50">
    <property type="match status" value="1"/>
</dbReference>
<reference evidence="5" key="1">
    <citation type="submission" date="2017-09" db="EMBL/GenBank/DDBJ databases">
        <title>Depth-based differentiation of microbial function through sediment-hosted aquifers and enrichment of novel symbionts in the deep terrestrial subsurface.</title>
        <authorList>
            <person name="Probst A.J."/>
            <person name="Ladd B."/>
            <person name="Jarett J.K."/>
            <person name="Geller-Mcgrath D.E."/>
            <person name="Sieber C.M.K."/>
            <person name="Emerson J.B."/>
            <person name="Anantharaman K."/>
            <person name="Thomas B.C."/>
            <person name="Malmstrom R."/>
            <person name="Stieglmeier M."/>
            <person name="Klingl A."/>
            <person name="Woyke T."/>
            <person name="Ryan C.M."/>
            <person name="Banfield J.F."/>
        </authorList>
    </citation>
    <scope>NUCLEOTIDE SEQUENCE [LARGE SCALE GENOMIC DNA]</scope>
</reference>
<dbReference type="Proteomes" id="UP000228689">
    <property type="component" value="Unassembled WGS sequence"/>
</dbReference>
<dbReference type="SMART" id="SM00941">
    <property type="entry name" value="PYNP_C"/>
    <property type="match status" value="1"/>
</dbReference>
<dbReference type="Gene3D" id="3.90.1170.30">
    <property type="entry name" value="Pyrimidine nucleoside phosphorylase-like, C-terminal domain"/>
    <property type="match status" value="1"/>
</dbReference>
<evidence type="ECO:0000313" key="5">
    <source>
        <dbReference type="Proteomes" id="UP000228689"/>
    </source>
</evidence>
<sequence>MISQYYLKVKKLDFTTGEALIALLNEEEAYHFGIHAGDKIGLTWRGKKTVNVEANLSDKRIKPGEIGLYEEVWQKYPVETGEIVEVNVLGRPDSIQAIKKKLLGHHLNEADCQAIINDIVSNRISNTEITYFVAATYMYPYNRDELYYMTKAVAETGDTIHFKGQVVDKHSVGGIAGNRTTMVIIPIIASLGLKIPKTSSRAITSPAGTSDTMEVLAPVTFSIAETMEIVKKTGGCLIWGGGFNLAPSDDRILKVTYPLSLEPYDKMIVSVMAKKVSTSVNCLIIDMPVGETAKIPDMATAIDLEKRFVYVAKQFGIKIKVLKTKGIDPIGHGIGPSLEARDVLRVLQRKDNRPLDLEEKSVRLAGELLELAGKASKGKGKKMAQEVLESGQAWKKMQEIIKAQGGKFKVDSEDITIGAVKHYVDAPRSGKVIKTNNKNINTLCRILGAPKEKLAGIYLNIEYGDKVKKGERMFTLYAQNEQRMALAKVALEKTEIFTIK</sequence>
<feature type="domain" description="Pyrimidine nucleoside phosphorylase C-terminal" evidence="3">
    <location>
        <begin position="431"/>
        <end position="498"/>
    </location>
</feature>
<protein>
    <submittedName>
        <fullName evidence="4">AMP phosphorylase</fullName>
    </submittedName>
</protein>
<dbReference type="Pfam" id="PF00591">
    <property type="entry name" value="Glycos_transf_3"/>
    <property type="match status" value="1"/>
</dbReference>
<dbReference type="PANTHER" id="PTHR10515:SF0">
    <property type="entry name" value="THYMIDINE PHOSPHORYLASE"/>
    <property type="match status" value="1"/>
</dbReference>
<organism evidence="4 5">
    <name type="scientific">Candidatus Komeilibacteria bacterium CG_4_10_14_0_8_um_filter_37_78</name>
    <dbReference type="NCBI Taxonomy" id="1974471"/>
    <lineage>
        <taxon>Bacteria</taxon>
        <taxon>Candidatus Komeiliibacteriota</taxon>
    </lineage>
</organism>
<keyword evidence="1" id="KW-0328">Glycosyltransferase</keyword>
<dbReference type="InterPro" id="IPR036320">
    <property type="entry name" value="Glycosyl_Trfase_fam3_N_dom_sf"/>
</dbReference>
<dbReference type="AlphaFoldDB" id="A0A2M7REV2"/>
<dbReference type="InterPro" id="IPR017872">
    <property type="entry name" value="Pyrmidine_PPase_CS"/>
</dbReference>
<dbReference type="SUPFAM" id="SSF47648">
    <property type="entry name" value="Nucleoside phosphorylase/phosphoribosyltransferase N-terminal domain"/>
    <property type="match status" value="1"/>
</dbReference>
<dbReference type="SUPFAM" id="SSF54680">
    <property type="entry name" value="Pyrimidine nucleoside phosphorylase C-terminal domain"/>
    <property type="match status" value="1"/>
</dbReference>